<dbReference type="PANTHER" id="PTHR24421">
    <property type="entry name" value="NITRATE/NITRITE SENSOR PROTEIN NARX-RELATED"/>
    <property type="match status" value="1"/>
</dbReference>
<dbReference type="Gene3D" id="3.30.450.40">
    <property type="match status" value="1"/>
</dbReference>
<evidence type="ECO:0000259" key="16">
    <source>
        <dbReference type="PROSITE" id="PS50109"/>
    </source>
</evidence>
<evidence type="ECO:0000256" key="4">
    <source>
        <dbReference type="ARBA" id="ARBA00012438"/>
    </source>
</evidence>
<dbReference type="EMBL" id="AKWZ02000002">
    <property type="protein sequence ID" value="EPG75948.1"/>
    <property type="molecule type" value="Genomic_DNA"/>
</dbReference>
<evidence type="ECO:0000313" key="17">
    <source>
        <dbReference type="EMBL" id="EPG75948.1"/>
    </source>
</evidence>
<evidence type="ECO:0000256" key="15">
    <source>
        <dbReference type="ARBA" id="ARBA00030800"/>
    </source>
</evidence>
<evidence type="ECO:0000256" key="1">
    <source>
        <dbReference type="ARBA" id="ARBA00000085"/>
    </source>
</evidence>
<feature type="domain" description="Histidine kinase" evidence="16">
    <location>
        <begin position="371"/>
        <end position="571"/>
    </location>
</feature>
<evidence type="ECO:0000256" key="7">
    <source>
        <dbReference type="ARBA" id="ARBA00022490"/>
    </source>
</evidence>
<evidence type="ECO:0000256" key="14">
    <source>
        <dbReference type="ARBA" id="ARBA00024827"/>
    </source>
</evidence>
<evidence type="ECO:0000256" key="5">
    <source>
        <dbReference type="ARBA" id="ARBA00017322"/>
    </source>
</evidence>
<dbReference type="GO" id="GO:0016020">
    <property type="term" value="C:membrane"/>
    <property type="evidence" value="ECO:0007669"/>
    <property type="project" value="InterPro"/>
</dbReference>
<dbReference type="AlphaFoldDB" id="S3V3G0"/>
<dbReference type="OrthoDB" id="9781904at2"/>
<comment type="function">
    <text evidence="14">Member of the two-component regulatory system NreB/NreC involved in the control of dissimilatory nitrate/nitrite reduction in response to oxygen. NreB functions as a direct oxygen sensor histidine kinase which is autophosphorylated, in the absence of oxygen, probably at the conserved histidine residue, and transfers its phosphate group probably to a conserved aspartate residue of NreC. NreB/NreC activates the expression of the nitrate (narGHJI) and nitrite (nir) reductase operons, as well as the putative nitrate transporter gene narT.</text>
</comment>
<evidence type="ECO:0000256" key="12">
    <source>
        <dbReference type="ARBA" id="ARBA00023012"/>
    </source>
</evidence>
<comment type="catalytic activity">
    <reaction evidence="1">
        <text>ATP + protein L-histidine = ADP + protein N-phospho-L-histidine.</text>
        <dbReference type="EC" id="2.7.13.3"/>
    </reaction>
</comment>
<dbReference type="InterPro" id="IPR011712">
    <property type="entry name" value="Sig_transdc_His_kin_sub3_dim/P"/>
</dbReference>
<comment type="caution">
    <text evidence="17">The sequence shown here is derived from an EMBL/GenBank/DDBJ whole genome shotgun (WGS) entry which is preliminary data.</text>
</comment>
<dbReference type="Pfam" id="PF02518">
    <property type="entry name" value="HATPase_c"/>
    <property type="match status" value="1"/>
</dbReference>
<keyword evidence="13" id="KW-0411">Iron-sulfur</keyword>
<dbReference type="Gene3D" id="3.30.565.10">
    <property type="entry name" value="Histidine kinase-like ATPase, C-terminal domain"/>
    <property type="match status" value="1"/>
</dbReference>
<evidence type="ECO:0000256" key="11">
    <source>
        <dbReference type="ARBA" id="ARBA00023004"/>
    </source>
</evidence>
<reference evidence="17" key="1">
    <citation type="submission" date="2013-04" db="EMBL/GenBank/DDBJ databases">
        <authorList>
            <person name="Harkins D.M."/>
            <person name="Durkin A.S."/>
            <person name="Selengut J.D."/>
            <person name="Sanka R."/>
            <person name="DePew J."/>
            <person name="Purushe J."/>
            <person name="Ahmed A."/>
            <person name="van der Linden H."/>
            <person name="Goris M.G.A."/>
            <person name="Hartskeerl R.A."/>
            <person name="Vinetz J.M."/>
            <person name="Sutton G.G."/>
            <person name="Nelson W.C."/>
            <person name="Fouts D.E."/>
        </authorList>
    </citation>
    <scope>NUCLEOTIDE SEQUENCE [LARGE SCALE GENOMIC DNA]</scope>
    <source>
        <strain evidence="17">BUT 6</strain>
    </source>
</reference>
<evidence type="ECO:0000256" key="6">
    <source>
        <dbReference type="ARBA" id="ARBA00022485"/>
    </source>
</evidence>
<dbReference type="SUPFAM" id="SSF55781">
    <property type="entry name" value="GAF domain-like"/>
    <property type="match status" value="1"/>
</dbReference>
<dbReference type="InterPro" id="IPR050482">
    <property type="entry name" value="Sensor_HK_TwoCompSys"/>
</dbReference>
<comment type="cofactor">
    <cofactor evidence="2">
        <name>[4Fe-4S] cluster</name>
        <dbReference type="ChEBI" id="CHEBI:49883"/>
    </cofactor>
</comment>
<dbReference type="InterPro" id="IPR003594">
    <property type="entry name" value="HATPase_dom"/>
</dbReference>
<dbReference type="Proteomes" id="UP000014540">
    <property type="component" value="Unassembled WGS sequence"/>
</dbReference>
<dbReference type="Pfam" id="PF07730">
    <property type="entry name" value="HisKA_3"/>
    <property type="match status" value="1"/>
</dbReference>
<protein>
    <recommendedName>
        <fullName evidence="5">Oxygen sensor histidine kinase NreB</fullName>
        <ecNumber evidence="4">2.7.13.3</ecNumber>
    </recommendedName>
    <alternativeName>
        <fullName evidence="15">Nitrogen regulation protein B</fullName>
    </alternativeName>
</protein>
<evidence type="ECO:0000256" key="8">
    <source>
        <dbReference type="ARBA" id="ARBA00022679"/>
    </source>
</evidence>
<keyword evidence="11" id="KW-0408">Iron</keyword>
<evidence type="ECO:0000256" key="3">
    <source>
        <dbReference type="ARBA" id="ARBA00004496"/>
    </source>
</evidence>
<proteinExistence type="predicted"/>
<dbReference type="PROSITE" id="PS50109">
    <property type="entry name" value="HIS_KIN"/>
    <property type="match status" value="1"/>
</dbReference>
<dbReference type="InterPro" id="IPR004358">
    <property type="entry name" value="Sig_transdc_His_kin-like_C"/>
</dbReference>
<evidence type="ECO:0000256" key="10">
    <source>
        <dbReference type="ARBA" id="ARBA00022777"/>
    </source>
</evidence>
<keyword evidence="7" id="KW-0963">Cytoplasm</keyword>
<dbReference type="SMART" id="SM00387">
    <property type="entry name" value="HATPase_c"/>
    <property type="match status" value="1"/>
</dbReference>
<dbReference type="CDD" id="cd16917">
    <property type="entry name" value="HATPase_UhpB-NarQ-NarX-like"/>
    <property type="match status" value="1"/>
</dbReference>
<dbReference type="PRINTS" id="PR00344">
    <property type="entry name" value="BCTRLSENSOR"/>
</dbReference>
<dbReference type="GO" id="GO:0000155">
    <property type="term" value="F:phosphorelay sensor kinase activity"/>
    <property type="evidence" value="ECO:0007669"/>
    <property type="project" value="InterPro"/>
</dbReference>
<dbReference type="GO" id="GO:0005737">
    <property type="term" value="C:cytoplasm"/>
    <property type="evidence" value="ECO:0007669"/>
    <property type="project" value="UniProtKB-SubCell"/>
</dbReference>
<keyword evidence="18" id="KW-1185">Reference proteome</keyword>
<dbReference type="InterPro" id="IPR003018">
    <property type="entry name" value="GAF"/>
</dbReference>
<comment type="subcellular location">
    <subcellularLocation>
        <location evidence="3">Cytoplasm</location>
    </subcellularLocation>
</comment>
<evidence type="ECO:0000256" key="13">
    <source>
        <dbReference type="ARBA" id="ARBA00023014"/>
    </source>
</evidence>
<gene>
    <name evidence="17" type="ORF">LEP1GSC058_0336</name>
</gene>
<dbReference type="Gene3D" id="1.20.5.1930">
    <property type="match status" value="1"/>
</dbReference>
<dbReference type="GO" id="GO:0051539">
    <property type="term" value="F:4 iron, 4 sulfur cluster binding"/>
    <property type="evidence" value="ECO:0007669"/>
    <property type="project" value="UniProtKB-KW"/>
</dbReference>
<dbReference type="SUPFAM" id="SSF55874">
    <property type="entry name" value="ATPase domain of HSP90 chaperone/DNA topoisomerase II/histidine kinase"/>
    <property type="match status" value="1"/>
</dbReference>
<accession>S3V3G0</accession>
<dbReference type="InterPro" id="IPR036890">
    <property type="entry name" value="HATPase_C_sf"/>
</dbReference>
<sequence length="578" mass="65370">MPNQLNIEYDRSLILEEWNLFENSIEAPLLLLDRSWNILKWNKSAERIFQNLGEGTEFKTLVQILPGWSGQNDFLALTFLAVIRSKNAETNLSSRLVSIWQSSSDCDFYFAIFEDATSPIYKNNFLSKRAILPYGQSFQERDLPLGPIISRTLSLASEDEAEKSDSENREQLLWKISILNLLQQISTAANEADGVESLLQFALDRICLISGWKLGRVYLWSSETELLELASIWYVEEETALKTLKLELEKQVHSTASSVAMRVMRERKLIWMEDIRAEFTVLQYELAQKAGISFCCSIPLFVRETIVGVLEFFSGPEAPEPSFLEALRHIGSQIGRVFERTYAESYLRNSREELRALAARLQRVREEERVRIAREIHDELGQLLTVLKIDLSLLRKKKKEIVHDEEKLINEINSMSKIADSAIQSVQRIATELRPLILDDLGLLEGLEWYAKDFQKRSGIICNISINVDAPLSIGAESATAIFRIFQETLTNVIRHSQATIVDVSLSEDGSNLLLSVSDNGVGIPSDEISNSKSLGLIGMRERAAILGGELSIENNNSRGTKVAVRIPREETSNTVPL</sequence>
<dbReference type="STRING" id="1193011.LEP1GSC058_0336"/>
<evidence type="ECO:0000256" key="2">
    <source>
        <dbReference type="ARBA" id="ARBA00001966"/>
    </source>
</evidence>
<name>S3V3G0_9LEPT</name>
<dbReference type="PANTHER" id="PTHR24421:SF59">
    <property type="entry name" value="OXYGEN SENSOR HISTIDINE KINASE NREB"/>
    <property type="match status" value="1"/>
</dbReference>
<keyword evidence="12" id="KW-0902">Two-component regulatory system</keyword>
<dbReference type="SMART" id="SM00065">
    <property type="entry name" value="GAF"/>
    <property type="match status" value="1"/>
</dbReference>
<dbReference type="GO" id="GO:0046872">
    <property type="term" value="F:metal ion binding"/>
    <property type="evidence" value="ECO:0007669"/>
    <property type="project" value="UniProtKB-KW"/>
</dbReference>
<dbReference type="InterPro" id="IPR029016">
    <property type="entry name" value="GAF-like_dom_sf"/>
</dbReference>
<dbReference type="EC" id="2.7.13.3" evidence="4"/>
<evidence type="ECO:0000313" key="18">
    <source>
        <dbReference type="Proteomes" id="UP000014540"/>
    </source>
</evidence>
<dbReference type="InterPro" id="IPR005467">
    <property type="entry name" value="His_kinase_dom"/>
</dbReference>
<dbReference type="Pfam" id="PF13185">
    <property type="entry name" value="GAF_2"/>
    <property type="match status" value="1"/>
</dbReference>
<keyword evidence="8" id="KW-0808">Transferase</keyword>
<evidence type="ECO:0000256" key="9">
    <source>
        <dbReference type="ARBA" id="ARBA00022723"/>
    </source>
</evidence>
<keyword evidence="10 17" id="KW-0418">Kinase</keyword>
<dbReference type="RefSeq" id="WP_016548061.1">
    <property type="nucleotide sequence ID" value="NZ_AKWZ02000002.1"/>
</dbReference>
<dbReference type="GO" id="GO:0046983">
    <property type="term" value="F:protein dimerization activity"/>
    <property type="evidence" value="ECO:0007669"/>
    <property type="project" value="InterPro"/>
</dbReference>
<organism evidence="17 18">
    <name type="scientific">Leptospira fainei serovar Hurstbridge str. BUT 6</name>
    <dbReference type="NCBI Taxonomy" id="1193011"/>
    <lineage>
        <taxon>Bacteria</taxon>
        <taxon>Pseudomonadati</taxon>
        <taxon>Spirochaetota</taxon>
        <taxon>Spirochaetia</taxon>
        <taxon>Leptospirales</taxon>
        <taxon>Leptospiraceae</taxon>
        <taxon>Leptospira</taxon>
    </lineage>
</organism>
<keyword evidence="9" id="KW-0479">Metal-binding</keyword>
<keyword evidence="6" id="KW-0004">4Fe-4S</keyword>